<dbReference type="AlphaFoldDB" id="A0A653D8X5"/>
<dbReference type="GO" id="GO:0019899">
    <property type="term" value="F:enzyme binding"/>
    <property type="evidence" value="ECO:0007669"/>
    <property type="project" value="TreeGrafter"/>
</dbReference>
<dbReference type="PANTHER" id="PTHR31454">
    <property type="entry name" value="ACTIVE REGULATOR OF SIRT1"/>
    <property type="match status" value="1"/>
</dbReference>
<comment type="similarity">
    <text evidence="2">Belongs to the AROS family.</text>
</comment>
<keyword evidence="4" id="KW-0539">Nucleus</keyword>
<evidence type="ECO:0000313" key="6">
    <source>
        <dbReference type="EMBL" id="VEN56600.1"/>
    </source>
</evidence>
<evidence type="ECO:0000256" key="4">
    <source>
        <dbReference type="ARBA" id="ARBA00023242"/>
    </source>
</evidence>
<gene>
    <name evidence="6" type="ORF">CALMAC_LOCUS15461</name>
</gene>
<evidence type="ECO:0000256" key="5">
    <source>
        <dbReference type="ARBA" id="ARBA00032748"/>
    </source>
</evidence>
<sequence>MSASLVRKSLQIVDPEYNINKQSRRKKKNILSIAPENHRLTKKIQSNNGKSIKIGLLSTNRKLTVAELRKQLKPKEEILRQNLRKLELIKEASKVNLDKETVQKIVERAVTKRPIKKKSKKSKKNQKTAFTEEDFKKFEEEYFDD</sequence>
<evidence type="ECO:0000256" key="1">
    <source>
        <dbReference type="ARBA" id="ARBA00004604"/>
    </source>
</evidence>
<evidence type="ECO:0000313" key="7">
    <source>
        <dbReference type="Proteomes" id="UP000410492"/>
    </source>
</evidence>
<evidence type="ECO:0000256" key="2">
    <source>
        <dbReference type="ARBA" id="ARBA00007318"/>
    </source>
</evidence>
<dbReference type="GO" id="GO:0005730">
    <property type="term" value="C:nucleolus"/>
    <property type="evidence" value="ECO:0007669"/>
    <property type="project" value="UniProtKB-SubCell"/>
</dbReference>
<dbReference type="PANTHER" id="PTHR31454:SF2">
    <property type="entry name" value="ACTIVE REGULATOR OF SIRT1"/>
    <property type="match status" value="1"/>
</dbReference>
<comment type="subcellular location">
    <subcellularLocation>
        <location evidence="1">Nucleus</location>
        <location evidence="1">Nucleolus</location>
    </subcellularLocation>
</comment>
<dbReference type="InterPro" id="IPR023262">
    <property type="entry name" value="AROS"/>
</dbReference>
<dbReference type="OrthoDB" id="6493910at2759"/>
<accession>A0A653D8X5</accession>
<keyword evidence="7" id="KW-1185">Reference proteome</keyword>
<dbReference type="PRINTS" id="PR02029">
    <property type="entry name" value="ACTREGSIRT1"/>
</dbReference>
<dbReference type="EMBL" id="CAACVG010010782">
    <property type="protein sequence ID" value="VEN56600.1"/>
    <property type="molecule type" value="Genomic_DNA"/>
</dbReference>
<evidence type="ECO:0000256" key="3">
    <source>
        <dbReference type="ARBA" id="ARBA00016855"/>
    </source>
</evidence>
<reference evidence="6 7" key="1">
    <citation type="submission" date="2019-01" db="EMBL/GenBank/DDBJ databases">
        <authorList>
            <person name="Sayadi A."/>
        </authorList>
    </citation>
    <scope>NUCLEOTIDE SEQUENCE [LARGE SCALE GENOMIC DNA]</scope>
</reference>
<dbReference type="Pfam" id="PF15684">
    <property type="entry name" value="AROS"/>
    <property type="match status" value="1"/>
</dbReference>
<protein>
    <recommendedName>
        <fullName evidence="3">Active regulator of SIRT1</fullName>
    </recommendedName>
    <alternativeName>
        <fullName evidence="5">40S ribosomal protein S19-binding protein 1</fullName>
    </alternativeName>
</protein>
<dbReference type="Proteomes" id="UP000410492">
    <property type="component" value="Unassembled WGS sequence"/>
</dbReference>
<name>A0A653D8X5_CALMS</name>
<proteinExistence type="inferred from homology"/>
<organism evidence="6 7">
    <name type="scientific">Callosobruchus maculatus</name>
    <name type="common">Southern cowpea weevil</name>
    <name type="synonym">Pulse bruchid</name>
    <dbReference type="NCBI Taxonomy" id="64391"/>
    <lineage>
        <taxon>Eukaryota</taxon>
        <taxon>Metazoa</taxon>
        <taxon>Ecdysozoa</taxon>
        <taxon>Arthropoda</taxon>
        <taxon>Hexapoda</taxon>
        <taxon>Insecta</taxon>
        <taxon>Pterygota</taxon>
        <taxon>Neoptera</taxon>
        <taxon>Endopterygota</taxon>
        <taxon>Coleoptera</taxon>
        <taxon>Polyphaga</taxon>
        <taxon>Cucujiformia</taxon>
        <taxon>Chrysomeloidea</taxon>
        <taxon>Chrysomelidae</taxon>
        <taxon>Bruchinae</taxon>
        <taxon>Bruchini</taxon>
        <taxon>Callosobruchus</taxon>
    </lineage>
</organism>